<dbReference type="PANTHER" id="PTHR24033:SF151">
    <property type="entry name" value="NOTCH 2"/>
    <property type="match status" value="1"/>
</dbReference>
<dbReference type="Gene3D" id="2.10.25.10">
    <property type="entry name" value="Laminin"/>
    <property type="match status" value="1"/>
</dbReference>
<name>A0A816BA35_ADIRI</name>
<dbReference type="PROSITE" id="PS50262">
    <property type="entry name" value="G_PROTEIN_RECEP_F1_2"/>
    <property type="match status" value="1"/>
</dbReference>
<accession>A0A816BA35</accession>
<keyword evidence="3 8" id="KW-1133">Transmembrane helix</keyword>
<feature type="transmembrane region" description="Helical" evidence="8">
    <location>
        <begin position="968"/>
        <end position="987"/>
    </location>
</feature>
<dbReference type="SUPFAM" id="SSF81321">
    <property type="entry name" value="Family A G protein-coupled receptor-like"/>
    <property type="match status" value="1"/>
</dbReference>
<reference evidence="11" key="1">
    <citation type="submission" date="2021-02" db="EMBL/GenBank/DDBJ databases">
        <authorList>
            <person name="Nowell W R."/>
        </authorList>
    </citation>
    <scope>NUCLEOTIDE SEQUENCE</scope>
</reference>
<dbReference type="Proteomes" id="UP000663828">
    <property type="component" value="Unassembled WGS sequence"/>
</dbReference>
<feature type="transmembrane region" description="Helical" evidence="8">
    <location>
        <begin position="999"/>
        <end position="1021"/>
    </location>
</feature>
<sequence length="1042" mass="120380">MSVDLENLFLRSSNPGQHLTQYRINFPLLCNGAINLKPILIDGSYETDETRCEHWQCNNTYTRCDGFLLCEDGADEINCPDSYCPPFHHPCIFFNDTSVLSCLPINRAGDGIIDCVGASDEPKRCRMSDEYKVYERFNCFNDTQCIDTRYLCNGNQNCKFNDDETICKNHTGFWQTLCSFSSSTGIERDDFLCHLGRWYPKLARTNFLIRNMPIYPLLLQTTTTTTTTFTESVESQVNPMENNAMINIQNNNDPWLCNQGVPIQIGIDRNQFKRICLCPPSYYGDECQYENQRVSLTLQIQATSGRRNVFVFIIILVDNGGQIQSHDYIEYLPTVDCKTKFDVYLLYSMRPKNSSKAYSVQIHAFNKITMSYRASWIYPIQFPFLPVYRLSVQLIIPFSNAIPLKSFALKCNHGQCYNYVNNQSLTYCLCQPGWSGVECTKQYKCECAPTSICFDQSICVCPLNRYGPRCYFHHYSCHSETCMNGGQCIPGDERRRASRMNRPRCICTPEYFGNQCQNRRREKPTELHISFDKKIAIPASLFIHFITIDHLENPVQNSTVKKIGFDQNSLSMKTSVIFHIAFADISKTYYLLVLQSQAVISSNISTKIVPSHRCASIFELFNESISNQPLIKRIKYYHIPCQQRHDLVCFYDSTQICLCDLSHQANCFDFDHNVIGDCKKHNLCENDGHCFLDDMECPTSFLCACPDCYYGTVCQFSTKQLSLTLDAILGYRILPHLTFSQQPFVVKIAMITTIIIFCLGILSSFFSFLTFRTQKTRDVGCGLYLYASSITSMITLCVFLMKFSFLVAFQMKIIRKDIISHVQCRILDFLLRFLLSNFDWLNGCVAVERALNVSKGITFDKAKSKRIAKRMIFIVLFVTFLTHIHDVIHRQLVDDEEAERTLCITKYSSLLKIFDNIITIFHFSFPFFINFFSTVFLIIRATRIRSNAKKDETFKRLLREQFLHHKHVLISTTLLVLLASPRIIISFTSGCMKSARDAWFYLIGYFISFIPSMLFLIIFILPSKLYTAEFNKIRKELCKRHN</sequence>
<dbReference type="SMART" id="SM00181">
    <property type="entry name" value="EGF"/>
    <property type="match status" value="3"/>
</dbReference>
<dbReference type="Gene3D" id="1.20.1070.10">
    <property type="entry name" value="Rhodopsin 7-helix transmembrane proteins"/>
    <property type="match status" value="1"/>
</dbReference>
<dbReference type="PRINTS" id="PR00261">
    <property type="entry name" value="LDLRECEPTOR"/>
</dbReference>
<dbReference type="PROSITE" id="PS50026">
    <property type="entry name" value="EGF_3"/>
    <property type="match status" value="1"/>
</dbReference>
<dbReference type="SMART" id="SM00192">
    <property type="entry name" value="LDLa"/>
    <property type="match status" value="3"/>
</dbReference>
<keyword evidence="2 8" id="KW-0812">Transmembrane</keyword>
<evidence type="ECO:0000256" key="4">
    <source>
        <dbReference type="ARBA" id="ARBA00023136"/>
    </source>
</evidence>
<dbReference type="InterPro" id="IPR051830">
    <property type="entry name" value="NOTCH_homolog"/>
</dbReference>
<dbReference type="GO" id="GO:0016020">
    <property type="term" value="C:membrane"/>
    <property type="evidence" value="ECO:0007669"/>
    <property type="project" value="UniProtKB-SubCell"/>
</dbReference>
<keyword evidence="4 8" id="KW-0472">Membrane</keyword>
<dbReference type="PROSITE" id="PS00022">
    <property type="entry name" value="EGF_1"/>
    <property type="match status" value="3"/>
</dbReference>
<dbReference type="EMBL" id="CAJNOR010007013">
    <property type="protein sequence ID" value="CAF1608722.1"/>
    <property type="molecule type" value="Genomic_DNA"/>
</dbReference>
<dbReference type="InterPro" id="IPR000742">
    <property type="entry name" value="EGF"/>
</dbReference>
<dbReference type="InterPro" id="IPR002172">
    <property type="entry name" value="LDrepeatLR_classA_rpt"/>
</dbReference>
<evidence type="ECO:0000256" key="7">
    <source>
        <dbReference type="PROSITE-ProRule" id="PRU00124"/>
    </source>
</evidence>
<gene>
    <name evidence="11" type="ORF">XAT740_LOCUS48625</name>
</gene>
<feature type="domain" description="EGF-like" evidence="9">
    <location>
        <begin position="473"/>
        <end position="517"/>
    </location>
</feature>
<evidence type="ECO:0000256" key="3">
    <source>
        <dbReference type="ARBA" id="ARBA00022989"/>
    </source>
</evidence>
<evidence type="ECO:0000256" key="1">
    <source>
        <dbReference type="ARBA" id="ARBA00004370"/>
    </source>
</evidence>
<evidence type="ECO:0000256" key="2">
    <source>
        <dbReference type="ARBA" id="ARBA00022692"/>
    </source>
</evidence>
<feature type="disulfide bond" evidence="7">
    <location>
        <begin position="152"/>
        <end position="167"/>
    </location>
</feature>
<feature type="disulfide bond" evidence="6">
    <location>
        <begin position="507"/>
        <end position="516"/>
    </location>
</feature>
<keyword evidence="5 6" id="KW-1015">Disulfide bond</keyword>
<comment type="caution">
    <text evidence="6">Lacks conserved residue(s) required for the propagation of feature annotation.</text>
</comment>
<dbReference type="InterPro" id="IPR017452">
    <property type="entry name" value="GPCR_Rhodpsn_7TM"/>
</dbReference>
<evidence type="ECO:0000313" key="11">
    <source>
        <dbReference type="EMBL" id="CAF1608722.1"/>
    </source>
</evidence>
<evidence type="ECO:0000259" key="9">
    <source>
        <dbReference type="PROSITE" id="PS50026"/>
    </source>
</evidence>
<dbReference type="PANTHER" id="PTHR24033">
    <property type="entry name" value="EGF-LIKE DOMAIN-CONTAINING PROTEIN"/>
    <property type="match status" value="1"/>
</dbReference>
<comment type="caution">
    <text evidence="11">The sequence shown here is derived from an EMBL/GenBank/DDBJ whole genome shotgun (WGS) entry which is preliminary data.</text>
</comment>
<protein>
    <submittedName>
        <fullName evidence="11">Uncharacterized protein</fullName>
    </submittedName>
</protein>
<organism evidence="11 12">
    <name type="scientific">Adineta ricciae</name>
    <name type="common">Rotifer</name>
    <dbReference type="NCBI Taxonomy" id="249248"/>
    <lineage>
        <taxon>Eukaryota</taxon>
        <taxon>Metazoa</taxon>
        <taxon>Spiralia</taxon>
        <taxon>Gnathifera</taxon>
        <taxon>Rotifera</taxon>
        <taxon>Eurotatoria</taxon>
        <taxon>Bdelloidea</taxon>
        <taxon>Adinetida</taxon>
        <taxon>Adinetidae</taxon>
        <taxon>Adineta</taxon>
    </lineage>
</organism>
<feature type="transmembrane region" description="Helical" evidence="8">
    <location>
        <begin position="917"/>
        <end position="939"/>
    </location>
</feature>
<feature type="disulfide bond" evidence="7">
    <location>
        <begin position="52"/>
        <end position="70"/>
    </location>
</feature>
<feature type="transmembrane region" description="Helical" evidence="8">
    <location>
        <begin position="783"/>
        <end position="809"/>
    </location>
</feature>
<keyword evidence="6" id="KW-0245">EGF-like domain</keyword>
<keyword evidence="12" id="KW-1185">Reference proteome</keyword>
<evidence type="ECO:0000256" key="6">
    <source>
        <dbReference type="PROSITE-ProRule" id="PRU00076"/>
    </source>
</evidence>
<evidence type="ECO:0000256" key="5">
    <source>
        <dbReference type="ARBA" id="ARBA00023157"/>
    </source>
</evidence>
<dbReference type="PROSITE" id="PS50068">
    <property type="entry name" value="LDLRA_2"/>
    <property type="match status" value="2"/>
</dbReference>
<proteinExistence type="predicted"/>
<feature type="disulfide bond" evidence="7">
    <location>
        <begin position="64"/>
        <end position="79"/>
    </location>
</feature>
<feature type="transmembrane region" description="Helical" evidence="8">
    <location>
        <begin position="748"/>
        <end position="771"/>
    </location>
</feature>
<dbReference type="SUPFAM" id="SSF57196">
    <property type="entry name" value="EGF/Laminin"/>
    <property type="match status" value="1"/>
</dbReference>
<evidence type="ECO:0000256" key="8">
    <source>
        <dbReference type="SAM" id="Phobius"/>
    </source>
</evidence>
<feature type="domain" description="G-protein coupled receptors family 1 profile" evidence="10">
    <location>
        <begin position="763"/>
        <end position="1019"/>
    </location>
</feature>
<evidence type="ECO:0000259" key="10">
    <source>
        <dbReference type="PROSITE" id="PS50262"/>
    </source>
</evidence>
<comment type="subcellular location">
    <subcellularLocation>
        <location evidence="1">Membrane</location>
    </subcellularLocation>
</comment>
<dbReference type="AlphaFoldDB" id="A0A816BA35"/>
<dbReference type="PROSITE" id="PS01186">
    <property type="entry name" value="EGF_2"/>
    <property type="match status" value="1"/>
</dbReference>
<evidence type="ECO:0000313" key="12">
    <source>
        <dbReference type="Proteomes" id="UP000663828"/>
    </source>
</evidence>